<dbReference type="EMBL" id="CAJOBA010046981">
    <property type="protein sequence ID" value="CAF4195936.1"/>
    <property type="molecule type" value="Genomic_DNA"/>
</dbReference>
<reference evidence="3" key="1">
    <citation type="submission" date="2021-02" db="EMBL/GenBank/DDBJ databases">
        <authorList>
            <person name="Nowell W R."/>
        </authorList>
    </citation>
    <scope>NUCLEOTIDE SEQUENCE</scope>
</reference>
<sequence>ICLSLIPGDYVIVEDIKEGDKVKAEIVQVLLKDNIRYIRSQNLWPKEFTDALDDQEKMDKNSDTQISDDLLPPDQSDTDESDNEEENNHDKYEGKSLNSRQS</sequence>
<feature type="non-terminal residue" evidence="3">
    <location>
        <position position="102"/>
    </location>
</feature>
<comment type="caution">
    <text evidence="3">The sequence shown here is derived from an EMBL/GenBank/DDBJ whole genome shotgun (WGS) entry which is preliminary data.</text>
</comment>
<evidence type="ECO:0000256" key="1">
    <source>
        <dbReference type="SAM" id="MobiDB-lite"/>
    </source>
</evidence>
<feature type="compositionally biased region" description="Acidic residues" evidence="1">
    <location>
        <begin position="76"/>
        <end position="85"/>
    </location>
</feature>
<dbReference type="InterPro" id="IPR012340">
    <property type="entry name" value="NA-bd_OB-fold"/>
</dbReference>
<dbReference type="Gene3D" id="2.40.50.140">
    <property type="entry name" value="Nucleic acid-binding proteins"/>
    <property type="match status" value="1"/>
</dbReference>
<protein>
    <recommendedName>
        <fullName evidence="5">RNA-binding protein EIF1AD</fullName>
    </recommendedName>
</protein>
<feature type="region of interest" description="Disordered" evidence="1">
    <location>
        <begin position="54"/>
        <end position="102"/>
    </location>
</feature>
<evidence type="ECO:0000313" key="2">
    <source>
        <dbReference type="EMBL" id="CAF1388080.1"/>
    </source>
</evidence>
<gene>
    <name evidence="2" type="ORF">OVA965_LOCUS32435</name>
    <name evidence="3" type="ORF">TMI583_LOCUS33294</name>
</gene>
<dbReference type="SUPFAM" id="SSF50249">
    <property type="entry name" value="Nucleic acid-binding proteins"/>
    <property type="match status" value="1"/>
</dbReference>
<dbReference type="Proteomes" id="UP000677228">
    <property type="component" value="Unassembled WGS sequence"/>
</dbReference>
<dbReference type="PANTHER" id="PTHR21641:SF0">
    <property type="entry name" value="RNA-BINDING PROTEIN EIF1AD-RELATED"/>
    <property type="match status" value="1"/>
</dbReference>
<evidence type="ECO:0000313" key="4">
    <source>
        <dbReference type="Proteomes" id="UP000682733"/>
    </source>
</evidence>
<dbReference type="Proteomes" id="UP000682733">
    <property type="component" value="Unassembled WGS sequence"/>
</dbReference>
<dbReference type="AlphaFoldDB" id="A0A8S2RZY7"/>
<accession>A0A8S2RZY7</accession>
<dbReference type="GO" id="GO:0005634">
    <property type="term" value="C:nucleus"/>
    <property type="evidence" value="ECO:0007669"/>
    <property type="project" value="TreeGrafter"/>
</dbReference>
<dbReference type="InterPro" id="IPR039294">
    <property type="entry name" value="EIF1AD"/>
</dbReference>
<organism evidence="3 4">
    <name type="scientific">Didymodactylos carnosus</name>
    <dbReference type="NCBI Taxonomy" id="1234261"/>
    <lineage>
        <taxon>Eukaryota</taxon>
        <taxon>Metazoa</taxon>
        <taxon>Spiralia</taxon>
        <taxon>Gnathifera</taxon>
        <taxon>Rotifera</taxon>
        <taxon>Eurotatoria</taxon>
        <taxon>Bdelloidea</taxon>
        <taxon>Philodinida</taxon>
        <taxon>Philodinidae</taxon>
        <taxon>Didymodactylos</taxon>
    </lineage>
</organism>
<dbReference type="PANTHER" id="PTHR21641">
    <property type="entry name" value="TRANSLATION INITIATION FACTOR-RELATED"/>
    <property type="match status" value="1"/>
</dbReference>
<evidence type="ECO:0000313" key="3">
    <source>
        <dbReference type="EMBL" id="CAF4195936.1"/>
    </source>
</evidence>
<dbReference type="EMBL" id="CAJNOK010025278">
    <property type="protein sequence ID" value="CAF1388080.1"/>
    <property type="molecule type" value="Genomic_DNA"/>
</dbReference>
<evidence type="ECO:0008006" key="5">
    <source>
        <dbReference type="Google" id="ProtNLM"/>
    </source>
</evidence>
<proteinExistence type="predicted"/>
<name>A0A8S2RZY7_9BILA</name>